<gene>
    <name evidence="1" type="ORF">AUK04_01120</name>
</gene>
<protein>
    <recommendedName>
        <fullName evidence="3">Glycoside-hydrolase family GH114 TIM-barrel domain-containing protein</fullName>
    </recommendedName>
</protein>
<evidence type="ECO:0000313" key="2">
    <source>
        <dbReference type="Proteomes" id="UP000183758"/>
    </source>
</evidence>
<name>A0A1J5HK21_9BACT</name>
<dbReference type="EMBL" id="MNZM01000026">
    <property type="protein sequence ID" value="OIP85513.1"/>
    <property type="molecule type" value="Genomic_DNA"/>
</dbReference>
<evidence type="ECO:0000313" key="1">
    <source>
        <dbReference type="EMBL" id="OIP85513.1"/>
    </source>
</evidence>
<dbReference type="Proteomes" id="UP000183758">
    <property type="component" value="Unassembled WGS sequence"/>
</dbReference>
<organism evidence="1 2">
    <name type="scientific">Candidatus Roizmanbacteria bacterium CG2_30_33_16</name>
    <dbReference type="NCBI Taxonomy" id="1805340"/>
    <lineage>
        <taxon>Bacteria</taxon>
        <taxon>Candidatus Roizmaniibacteriota</taxon>
    </lineage>
</organism>
<sequence>MLLATYLIKPTLATSPVYKPKRLAIYYGYPSLVNGANWDVNKAASEFAFFDVIVFGDGIEHSYHGDHVNTKIIIQKLRSQGKEIFGYIDMGVFPAPPAQNLSIETAQQYVNEWLAMGVSGIFWDDAGFDFHVTRDRQNTLVNYSHGKGLAVILNAWNPDDVLTGSPSIPYTFNDYCLIESWMISQAYPNLYEDLTQWQTRANKYFNNSKALGVQLAAISSGPNTSSPFQYAWWGATMYGINAFGYTNIEYSSYGTEANVLRKLTNPPPDSFGSSFLDDRIIQVSPNQYKRRTDKGTIYVEENGGRKGYFKAKTATGYTENDYNVWKCEYLNNGHCLNPNSTNQSDFNHDGVVNLIDFEIWRANSTL</sequence>
<accession>A0A1J5HK21</accession>
<reference evidence="1 2" key="1">
    <citation type="journal article" date="2016" name="Environ. Microbiol.">
        <title>Genomic resolution of a cold subsurface aquifer community provides metabolic insights for novel microbes adapted to high CO concentrations.</title>
        <authorList>
            <person name="Probst A.J."/>
            <person name="Castelle C.J."/>
            <person name="Singh A."/>
            <person name="Brown C.T."/>
            <person name="Anantharaman K."/>
            <person name="Sharon I."/>
            <person name="Hug L.A."/>
            <person name="Burstein D."/>
            <person name="Emerson J.B."/>
            <person name="Thomas B.C."/>
            <person name="Banfield J.F."/>
        </authorList>
    </citation>
    <scope>NUCLEOTIDE SEQUENCE [LARGE SCALE GENOMIC DNA]</scope>
    <source>
        <strain evidence="1">CG2_30_33_16</strain>
    </source>
</reference>
<comment type="caution">
    <text evidence="1">The sequence shown here is derived from an EMBL/GenBank/DDBJ whole genome shotgun (WGS) entry which is preliminary data.</text>
</comment>
<proteinExistence type="predicted"/>
<dbReference type="AlphaFoldDB" id="A0A1J5HK21"/>
<evidence type="ECO:0008006" key="3">
    <source>
        <dbReference type="Google" id="ProtNLM"/>
    </source>
</evidence>